<dbReference type="Pfam" id="PF01019">
    <property type="entry name" value="G_glu_transpept"/>
    <property type="match status" value="1"/>
</dbReference>
<keyword evidence="2" id="KW-1185">Reference proteome</keyword>
<gene>
    <name evidence="1" type="primary">ggt</name>
    <name evidence="1" type="ORF">GCM10008171_30760</name>
</gene>
<proteinExistence type="predicted"/>
<evidence type="ECO:0000313" key="1">
    <source>
        <dbReference type="EMBL" id="GLK77822.1"/>
    </source>
</evidence>
<organism evidence="1 2">
    <name type="scientific">Methylopila jiangsuensis</name>
    <dbReference type="NCBI Taxonomy" id="586230"/>
    <lineage>
        <taxon>Bacteria</taxon>
        <taxon>Pseudomonadati</taxon>
        <taxon>Pseudomonadota</taxon>
        <taxon>Alphaproteobacteria</taxon>
        <taxon>Hyphomicrobiales</taxon>
        <taxon>Methylopilaceae</taxon>
        <taxon>Methylopila</taxon>
    </lineage>
</organism>
<name>A0A9W6JIF1_9HYPH</name>
<dbReference type="InterPro" id="IPR043137">
    <property type="entry name" value="GGT_ssub_C"/>
</dbReference>
<evidence type="ECO:0000313" key="2">
    <source>
        <dbReference type="Proteomes" id="UP001143364"/>
    </source>
</evidence>
<dbReference type="PANTHER" id="PTHR43881:SF5">
    <property type="entry name" value="GAMMA-GLUTAMYLTRANSPEPTIDASE"/>
    <property type="match status" value="1"/>
</dbReference>
<reference evidence="1" key="2">
    <citation type="submission" date="2023-01" db="EMBL/GenBank/DDBJ databases">
        <authorList>
            <person name="Sun Q."/>
            <person name="Evtushenko L."/>
        </authorList>
    </citation>
    <scope>NUCLEOTIDE SEQUENCE</scope>
    <source>
        <strain evidence="1">VKM B-2555</strain>
    </source>
</reference>
<dbReference type="AlphaFoldDB" id="A0A9W6JIF1"/>
<protein>
    <submittedName>
        <fullName evidence="1">Gamma-glutamyltranspeptidase</fullName>
    </submittedName>
</protein>
<dbReference type="PANTHER" id="PTHR43881">
    <property type="entry name" value="GAMMA-GLUTAMYLTRANSPEPTIDASE (AFU_ORTHOLOGUE AFUA_4G13580)"/>
    <property type="match status" value="1"/>
</dbReference>
<dbReference type="SUPFAM" id="SSF56235">
    <property type="entry name" value="N-terminal nucleophile aminohydrolases (Ntn hydrolases)"/>
    <property type="match status" value="1"/>
</dbReference>
<dbReference type="Proteomes" id="UP001143364">
    <property type="component" value="Unassembled WGS sequence"/>
</dbReference>
<dbReference type="EMBL" id="BSFK01000016">
    <property type="protein sequence ID" value="GLK77822.1"/>
    <property type="molecule type" value="Genomic_DNA"/>
</dbReference>
<accession>A0A9W6JIF1</accession>
<dbReference type="RefSeq" id="WP_271205659.1">
    <property type="nucleotide sequence ID" value="NZ_BSFK01000016.1"/>
</dbReference>
<dbReference type="PRINTS" id="PR01210">
    <property type="entry name" value="GGTRANSPTASE"/>
</dbReference>
<sequence>MSETATSDRGVVLAPHRAAAEAGRMALAEGGTAHEAVVAMAAATAVACPHRAALGSDAAWLIREPSGKVFALDACGRAGAGAHRRAYERAGFDAIPATGPWAALAAPAAVEGWRVALEMAAAAGGRLPLDLLLGEAARLAREGVPVSDDLALAPVSPDLAAAPGFARGFLDGDGERLKPGAPLIQPRLADTLDHLSRAGLADVYDGDVGRELAADLERMGAPLTREDLRARRATVSAPAVQPMGPDRALGFAFAPGRRLRTALALLDRAPPRSDGDAGFVQAVLAAAARSRALAEDGPLSPQRFDEEAGLLDLRRAAALGDEAPGGEVVLAAVDSSGRLALCAMGLFGLFGSGCVSKATGVLLHNRGAAFALDPASPDALAPYARTPRPPAPLLIETAGRCLGLASADGLASAQVALRAWRFGRSAHAALTAPRACVSGGALRLEPGFDGEDADRLDRLGYRVEPRDALDGPAAGLVILSASGRAEAAADPRVGAVALGR</sequence>
<dbReference type="Gene3D" id="3.60.20.40">
    <property type="match status" value="1"/>
</dbReference>
<reference evidence="1" key="1">
    <citation type="journal article" date="2014" name="Int. J. Syst. Evol. Microbiol.">
        <title>Complete genome sequence of Corynebacterium casei LMG S-19264T (=DSM 44701T), isolated from a smear-ripened cheese.</title>
        <authorList>
            <consortium name="US DOE Joint Genome Institute (JGI-PGF)"/>
            <person name="Walter F."/>
            <person name="Albersmeier A."/>
            <person name="Kalinowski J."/>
            <person name="Ruckert C."/>
        </authorList>
    </citation>
    <scope>NUCLEOTIDE SEQUENCE</scope>
    <source>
        <strain evidence="1">VKM B-2555</strain>
    </source>
</reference>
<comment type="caution">
    <text evidence="1">The sequence shown here is derived from an EMBL/GenBank/DDBJ whole genome shotgun (WGS) entry which is preliminary data.</text>
</comment>
<dbReference type="InterPro" id="IPR029055">
    <property type="entry name" value="Ntn_hydrolases_N"/>
</dbReference>
<dbReference type="InterPro" id="IPR052896">
    <property type="entry name" value="GGT-like_enzyme"/>
</dbReference>